<name>M3BAR0_PSEFD</name>
<gene>
    <name evidence="2" type="ORF">MYCFIDRAFT_84541</name>
</gene>
<dbReference type="VEuPathDB" id="FungiDB:MYCFIDRAFT_84541"/>
<dbReference type="KEGG" id="pfj:MYCFIDRAFT_84541"/>
<dbReference type="HOGENOM" id="CLU_1611494_0_0_1"/>
<reference evidence="2 3" key="1">
    <citation type="journal article" date="2012" name="PLoS Pathog.">
        <title>Diverse lifestyles and strategies of plant pathogenesis encoded in the genomes of eighteen Dothideomycetes fungi.</title>
        <authorList>
            <person name="Ohm R.A."/>
            <person name="Feau N."/>
            <person name="Henrissat B."/>
            <person name="Schoch C.L."/>
            <person name="Horwitz B.A."/>
            <person name="Barry K.W."/>
            <person name="Condon B.J."/>
            <person name="Copeland A.C."/>
            <person name="Dhillon B."/>
            <person name="Glaser F."/>
            <person name="Hesse C.N."/>
            <person name="Kosti I."/>
            <person name="LaButti K."/>
            <person name="Lindquist E.A."/>
            <person name="Lucas S."/>
            <person name="Salamov A.A."/>
            <person name="Bradshaw R.E."/>
            <person name="Ciuffetti L."/>
            <person name="Hamelin R.C."/>
            <person name="Kema G.H.J."/>
            <person name="Lawrence C."/>
            <person name="Scott J.A."/>
            <person name="Spatafora J.W."/>
            <person name="Turgeon B.G."/>
            <person name="de Wit P.J.G.M."/>
            <person name="Zhong S."/>
            <person name="Goodwin S.B."/>
            <person name="Grigoriev I.V."/>
        </authorList>
    </citation>
    <scope>NUCLEOTIDE SEQUENCE [LARGE SCALE GENOMIC DNA]</scope>
    <source>
        <strain evidence="2 3">CIRAD86</strain>
    </source>
</reference>
<feature type="region of interest" description="Disordered" evidence="1">
    <location>
        <begin position="40"/>
        <end position="64"/>
    </location>
</feature>
<sequence>MLHNAFRGGLPADAALRCSALLRPRHVCCTALAHADHPPLPYRRRPSIPASRSRPCYPVRNGDDRRPMQPRLELHIASLGSMSLSYTCHTQAPVIRTLMRTLAPGGSFCDALDMRTCHLPPAAVARSGKLTFAKLKELDKRLVNLWHPSSCGNGARERHPNSRRA</sequence>
<dbReference type="EMBL" id="KB446556">
    <property type="protein sequence ID" value="EME86402.1"/>
    <property type="molecule type" value="Genomic_DNA"/>
</dbReference>
<evidence type="ECO:0000313" key="3">
    <source>
        <dbReference type="Proteomes" id="UP000016932"/>
    </source>
</evidence>
<protein>
    <submittedName>
        <fullName evidence="2">Uncharacterized protein</fullName>
    </submittedName>
</protein>
<dbReference type="AlphaFoldDB" id="M3BAR0"/>
<evidence type="ECO:0000256" key="1">
    <source>
        <dbReference type="SAM" id="MobiDB-lite"/>
    </source>
</evidence>
<proteinExistence type="predicted"/>
<organism evidence="2 3">
    <name type="scientific">Pseudocercospora fijiensis (strain CIRAD86)</name>
    <name type="common">Black leaf streak disease fungus</name>
    <name type="synonym">Mycosphaerella fijiensis</name>
    <dbReference type="NCBI Taxonomy" id="383855"/>
    <lineage>
        <taxon>Eukaryota</taxon>
        <taxon>Fungi</taxon>
        <taxon>Dikarya</taxon>
        <taxon>Ascomycota</taxon>
        <taxon>Pezizomycotina</taxon>
        <taxon>Dothideomycetes</taxon>
        <taxon>Dothideomycetidae</taxon>
        <taxon>Mycosphaerellales</taxon>
        <taxon>Mycosphaerellaceae</taxon>
        <taxon>Pseudocercospora</taxon>
    </lineage>
</organism>
<evidence type="ECO:0000313" key="2">
    <source>
        <dbReference type="EMBL" id="EME86402.1"/>
    </source>
</evidence>
<accession>M3BAR0</accession>
<dbReference type="GeneID" id="19342210"/>
<dbReference type="RefSeq" id="XP_007922912.1">
    <property type="nucleotide sequence ID" value="XM_007924721.1"/>
</dbReference>
<keyword evidence="3" id="KW-1185">Reference proteome</keyword>
<dbReference type="Proteomes" id="UP000016932">
    <property type="component" value="Unassembled WGS sequence"/>
</dbReference>